<dbReference type="InterPro" id="IPR011013">
    <property type="entry name" value="Gal_mutarotase_sf_dom"/>
</dbReference>
<evidence type="ECO:0000313" key="11">
    <source>
        <dbReference type="EnsemblMetazoa" id="XP_019759496.1"/>
    </source>
</evidence>
<dbReference type="InterPro" id="IPR014718">
    <property type="entry name" value="GH-type_carb-bd"/>
</dbReference>
<comment type="catalytic activity">
    <reaction evidence="2">
        <text>alpha-D-galactose = beta-D-galactose</text>
        <dbReference type="Rhea" id="RHEA:28675"/>
        <dbReference type="ChEBI" id="CHEBI:27667"/>
        <dbReference type="ChEBI" id="CHEBI:28061"/>
        <dbReference type="EC" id="5.1.3.3"/>
    </reaction>
    <physiologicalReaction direction="right-to-left" evidence="2">
        <dbReference type="Rhea" id="RHEA:28677"/>
    </physiologicalReaction>
</comment>
<dbReference type="SUPFAM" id="SSF74650">
    <property type="entry name" value="Galactose mutarotase-like"/>
    <property type="match status" value="1"/>
</dbReference>
<dbReference type="InterPro" id="IPR025532">
    <property type="entry name" value="G6P_1-epimerase"/>
</dbReference>
<dbReference type="PANTHER" id="PTHR11122">
    <property type="entry name" value="APOSPORY-ASSOCIATED PROTEIN C-RELATED"/>
    <property type="match status" value="1"/>
</dbReference>
<dbReference type="KEGG" id="dpa:109537301"/>
<dbReference type="EMBL" id="KB740948">
    <property type="protein sequence ID" value="ENN77241.1"/>
    <property type="molecule type" value="Genomic_DNA"/>
</dbReference>
<dbReference type="GO" id="GO:0005737">
    <property type="term" value="C:cytoplasm"/>
    <property type="evidence" value="ECO:0007669"/>
    <property type="project" value="TreeGrafter"/>
</dbReference>
<evidence type="ECO:0000256" key="2">
    <source>
        <dbReference type="ARBA" id="ARBA00001712"/>
    </source>
</evidence>
<dbReference type="HOGENOM" id="CLU_048345_3_0_1"/>
<comment type="function">
    <text evidence="9">Mutarotase that catalyzes the interconversion of beta-D-galactose and alpha-D-galactose during galactose metabolism. Beta-D-galactose is metabolized in the liver into glucose 1-phosphate, the primary metabolic fuel, by the action of four enzymes that constitute the Leloir pathway: GALM, GALK1 (galactokinase), GALT (galactose-1-phosphate uridylyltransferase) and GALE (UDP-galactose-4'-epimerase). Involved in the maintenance of the equilibrium between the beta- and alpha-anomers of galactose, therefore ensuring a sufficient supply of the alpha-anomer for GALK1. Also active on D-glucose although shows a preference for galactose over glucose.</text>
</comment>
<dbReference type="EnsemblMetazoa" id="XM_019903937.1">
    <property type="protein sequence ID" value="XP_019759496.1"/>
    <property type="gene ID" value="LOC109537301"/>
</dbReference>
<dbReference type="InterPro" id="IPR008183">
    <property type="entry name" value="Aldose_1/G6P_1-epimerase"/>
</dbReference>
<dbReference type="AlphaFoldDB" id="N6U9B3"/>
<reference evidence="11" key="2">
    <citation type="submission" date="2024-08" db="UniProtKB">
        <authorList>
            <consortium name="EnsemblMetazoa"/>
        </authorList>
    </citation>
    <scope>IDENTIFICATION</scope>
</reference>
<evidence type="ECO:0000256" key="4">
    <source>
        <dbReference type="ARBA" id="ARBA00005866"/>
    </source>
</evidence>
<comment type="similarity">
    <text evidence="4">Belongs to the glucose-6-phosphate 1-epimerase family.</text>
</comment>
<keyword evidence="7" id="KW-0413">Isomerase</keyword>
<evidence type="ECO:0000256" key="8">
    <source>
        <dbReference type="ARBA" id="ARBA00032729"/>
    </source>
</evidence>
<evidence type="ECO:0000256" key="5">
    <source>
        <dbReference type="ARBA" id="ARBA00012083"/>
    </source>
</evidence>
<comment type="catalytic activity">
    <reaction evidence="1">
        <text>alpha-D-glucose 6-phosphate = beta-D-glucose 6-phosphate</text>
        <dbReference type="Rhea" id="RHEA:16249"/>
        <dbReference type="ChEBI" id="CHEBI:58225"/>
        <dbReference type="ChEBI" id="CHEBI:58247"/>
        <dbReference type="EC" id="5.1.3.15"/>
    </reaction>
</comment>
<evidence type="ECO:0000313" key="10">
    <source>
        <dbReference type="EMBL" id="ENN77241.1"/>
    </source>
</evidence>
<evidence type="ECO:0000256" key="1">
    <source>
        <dbReference type="ARBA" id="ARBA00001096"/>
    </source>
</evidence>
<dbReference type="UniPathway" id="UPA00214"/>
<comment type="pathway">
    <text evidence="3">Carbohydrate metabolism; galactose metabolism.</text>
</comment>
<dbReference type="Pfam" id="PF01263">
    <property type="entry name" value="Aldose_epim"/>
    <property type="match status" value="1"/>
</dbReference>
<feature type="non-terminal residue" evidence="10">
    <location>
        <position position="1"/>
    </location>
</feature>
<dbReference type="GO" id="GO:0030246">
    <property type="term" value="F:carbohydrate binding"/>
    <property type="evidence" value="ECO:0007669"/>
    <property type="project" value="InterPro"/>
</dbReference>
<gene>
    <name evidence="11" type="primary">109537301</name>
    <name evidence="10" type="ORF">YQE_06071</name>
</gene>
<dbReference type="OrthoDB" id="1659429at2759"/>
<sequence>MSKVTKNIVVLDRGNYTTCSVHLHGGTILSYRVKNKEILYMRKKTAFNHFAPISGGIKFTFPYFGAQSYGPKHGFARYVPWNLEQGPTVRKDGNVEAVFTLVESEYTKAIWNYKFKISVRLTLCISELRVSVKVANTSKYFPFRFTILRHSIFKVEDVRKCEIYGLSGCKYVRLNENMTTALDPDPDMEKLVIRRPYLDLFLETPSEIELRNIDAHGLKLRLKTTDATSTDVLICNPWEGNSLNSEDQNISADEYLHCLGVGNGHLSTDIRLEPMQMWQAHHIIEVVDDEYEKRIDELGRLLDNPLLLFKDTCKLTDVYSTSHK</sequence>
<reference evidence="10 12" key="1">
    <citation type="journal article" date="2013" name="Genome Biol.">
        <title>Draft genome of the mountain pine beetle, Dendroctonus ponderosae Hopkins, a major forest pest.</title>
        <authorList>
            <person name="Keeling C.I."/>
            <person name="Yuen M.M."/>
            <person name="Liao N.Y."/>
            <person name="Docking T.R."/>
            <person name="Chan S.K."/>
            <person name="Taylor G.A."/>
            <person name="Palmquist D.L."/>
            <person name="Jackman S.D."/>
            <person name="Nguyen A."/>
            <person name="Li M."/>
            <person name="Henderson H."/>
            <person name="Janes J.K."/>
            <person name="Zhao Y."/>
            <person name="Pandoh P."/>
            <person name="Moore R."/>
            <person name="Sperling F.A."/>
            <person name="Huber D.P."/>
            <person name="Birol I."/>
            <person name="Jones S.J."/>
            <person name="Bohlmann J."/>
        </authorList>
    </citation>
    <scope>NUCLEOTIDE SEQUENCE</scope>
</reference>
<accession>N6U9B3</accession>
<dbReference type="Gene3D" id="2.70.98.10">
    <property type="match status" value="1"/>
</dbReference>
<organism evidence="10">
    <name type="scientific">Dendroctonus ponderosae</name>
    <name type="common">Mountain pine beetle</name>
    <dbReference type="NCBI Taxonomy" id="77166"/>
    <lineage>
        <taxon>Eukaryota</taxon>
        <taxon>Metazoa</taxon>
        <taxon>Ecdysozoa</taxon>
        <taxon>Arthropoda</taxon>
        <taxon>Hexapoda</taxon>
        <taxon>Insecta</taxon>
        <taxon>Pterygota</taxon>
        <taxon>Neoptera</taxon>
        <taxon>Endopterygota</taxon>
        <taxon>Coleoptera</taxon>
        <taxon>Polyphaga</taxon>
        <taxon>Cucujiformia</taxon>
        <taxon>Curculionidae</taxon>
        <taxon>Scolytinae</taxon>
        <taxon>Dendroctonus</taxon>
    </lineage>
</organism>
<evidence type="ECO:0000313" key="12">
    <source>
        <dbReference type="Proteomes" id="UP000019118"/>
    </source>
</evidence>
<evidence type="ECO:0000256" key="3">
    <source>
        <dbReference type="ARBA" id="ARBA00004947"/>
    </source>
</evidence>
<dbReference type="GO" id="GO:0047938">
    <property type="term" value="F:glucose-6-phosphate 1-epimerase activity"/>
    <property type="evidence" value="ECO:0007669"/>
    <property type="project" value="UniProtKB-EC"/>
</dbReference>
<dbReference type="GO" id="GO:0006012">
    <property type="term" value="P:galactose metabolic process"/>
    <property type="evidence" value="ECO:0007669"/>
    <property type="project" value="UniProtKB-UniPathway"/>
</dbReference>
<protein>
    <recommendedName>
        <fullName evidence="6">Galactose mutarotase</fullName>
        <ecNumber evidence="5">5.1.3.15</ecNumber>
    </recommendedName>
    <alternativeName>
        <fullName evidence="8">Aldose 1-epimerase</fullName>
    </alternativeName>
</protein>
<evidence type="ECO:0000256" key="9">
    <source>
        <dbReference type="ARBA" id="ARBA00045743"/>
    </source>
</evidence>
<dbReference type="PIRSF" id="PIRSF016020">
    <property type="entry name" value="PHexose_mutarotase"/>
    <property type="match status" value="1"/>
</dbReference>
<evidence type="ECO:0000256" key="6">
    <source>
        <dbReference type="ARBA" id="ARBA00021023"/>
    </source>
</evidence>
<name>N6U9B3_DENPD</name>
<dbReference type="Proteomes" id="UP000019118">
    <property type="component" value="Unassembled WGS sequence"/>
</dbReference>
<dbReference type="GO" id="GO:0004034">
    <property type="term" value="F:aldose 1-epimerase activity"/>
    <property type="evidence" value="ECO:0007669"/>
    <property type="project" value="UniProtKB-EC"/>
</dbReference>
<keyword evidence="12" id="KW-1185">Reference proteome</keyword>
<evidence type="ECO:0000256" key="7">
    <source>
        <dbReference type="ARBA" id="ARBA00023235"/>
    </source>
</evidence>
<dbReference type="PANTHER" id="PTHR11122:SF13">
    <property type="entry name" value="GLUCOSE-6-PHOSPHATE 1-EPIMERASE"/>
    <property type="match status" value="1"/>
</dbReference>
<proteinExistence type="inferred from homology"/>
<dbReference type="EC" id="5.1.3.15" evidence="5"/>